<reference evidence="7" key="1">
    <citation type="journal article" date="2019" name="Int. J. Syst. Evol. Microbiol.">
        <title>The Global Catalogue of Microorganisms (GCM) 10K type strain sequencing project: providing services to taxonomists for standard genome sequencing and annotation.</title>
        <authorList>
            <consortium name="The Broad Institute Genomics Platform"/>
            <consortium name="The Broad Institute Genome Sequencing Center for Infectious Disease"/>
            <person name="Wu L."/>
            <person name="Ma J."/>
        </authorList>
    </citation>
    <scope>NUCLEOTIDE SEQUENCE [LARGE SCALE GENOMIC DNA]</scope>
    <source>
        <strain evidence="7">JCM 4087</strain>
    </source>
</reference>
<dbReference type="Gene3D" id="3.40.720.10">
    <property type="entry name" value="Alkaline Phosphatase, subunit A"/>
    <property type="match status" value="1"/>
</dbReference>
<feature type="signal peptide" evidence="4">
    <location>
        <begin position="1"/>
        <end position="22"/>
    </location>
</feature>
<organism evidence="6 7">
    <name type="scientific">Acidicapsa dinghuensis</name>
    <dbReference type="NCBI Taxonomy" id="2218256"/>
    <lineage>
        <taxon>Bacteria</taxon>
        <taxon>Pseudomonadati</taxon>
        <taxon>Acidobacteriota</taxon>
        <taxon>Terriglobia</taxon>
        <taxon>Terriglobales</taxon>
        <taxon>Acidobacteriaceae</taxon>
        <taxon>Acidicapsa</taxon>
    </lineage>
</organism>
<dbReference type="SUPFAM" id="SSF53649">
    <property type="entry name" value="Alkaline phosphatase-like"/>
    <property type="match status" value="1"/>
</dbReference>
<evidence type="ECO:0000256" key="4">
    <source>
        <dbReference type="SAM" id="SignalP"/>
    </source>
</evidence>
<dbReference type="RefSeq" id="WP_263335790.1">
    <property type="nucleotide sequence ID" value="NZ_JAGSYH010000003.1"/>
</dbReference>
<dbReference type="InterPro" id="IPR007312">
    <property type="entry name" value="Phosphoesterase"/>
</dbReference>
<dbReference type="PANTHER" id="PTHR47197:SF3">
    <property type="entry name" value="DIHYDRO-HEME D1 DEHYDROGENASE"/>
    <property type="match status" value="1"/>
</dbReference>
<dbReference type="Pfam" id="PF21783">
    <property type="entry name" value="YNCE"/>
    <property type="match status" value="1"/>
</dbReference>
<dbReference type="InterPro" id="IPR015943">
    <property type="entry name" value="WD40/YVTN_repeat-like_dom_sf"/>
</dbReference>
<proteinExistence type="predicted"/>
<name>A0ABW1EF33_9BACT</name>
<sequence length="868" mass="94040">MSRRFTLSPALALMLFVVSVFAFSTKLIAQDAAHSSSETVSRVGMATTQAPHAVPGGFALPNGWRITPAGKTIASVGDLVLDMKVSPDGRIVVASHSGYQPHGLDVFDTRTQKLIEHIDLKTTWLGMTWSPDGKTLYVSGGNATGAKKIEQSAAPIYEFAYADGRLSEKPTGQLLETVDPKEVWWAGVAYLPAKHWLYAANRGTGAGPSNVVVFDAATGSIVTRIPVEVNPYQLVLTPDGKRLFVSNWASQSVSVIDTGSNKVIRTLHVGINPNDMKLAADGRLFVACSNDNTVHVIDTRTLQVIERLSTTLTPFAPEGSTPDALALDEAHKLLYVANADNNSITVIRIGNRSHSTVAGFIPTGWYPSALVLADGARTLYIGTAKGESGHPDRKGPGSPLASKWDGDETVKTVQTGSVEVMSVAELEHKLAHWTSEVVENTPYNDSLLSEARPPAEPTIIPRAVGVETPIQHVIYIIKENRTYDQEFGDLPHANGDPALTIFGEKITPNQHALAKQYVILDNLYCDGEVSVDGHSWSDAAYATDFNERFWPPTYAGRSNAVPSRAYIPAAGHLWDQAQRKGLTYRSYGEYAARASTGTTMDAAPGAEGLMGHVSKDYLGSHQRDTENVAVFLRDFKGYEENFDSSDANKRMPNFIVMSMPEDHTHGTAPGSYTPQAMVANNDYAIGQLVDAVSHSRYWPNTAIFIIEDDAQDGPDHVDARRTVGLVISPYVKRGIVDSTLYSTSSMVRSIELLLGLPPMSQYDAAAMPMYASFGTAAEVTPFNVMQPLIDVNMKNTDRSYGAAESKRMDFSDLDRAPMHALNEILWKSIKGADSPMPSPVHRFRPLVDASGAGDADDREETSAGRGGN</sequence>
<dbReference type="Pfam" id="PF04185">
    <property type="entry name" value="Phosphoesterase"/>
    <property type="match status" value="1"/>
</dbReference>
<evidence type="ECO:0000313" key="7">
    <source>
        <dbReference type="Proteomes" id="UP001596091"/>
    </source>
</evidence>
<evidence type="ECO:0000313" key="6">
    <source>
        <dbReference type="EMBL" id="MFC5862471.1"/>
    </source>
</evidence>
<dbReference type="InterPro" id="IPR011048">
    <property type="entry name" value="Haem_d1_sf"/>
</dbReference>
<dbReference type="PANTHER" id="PTHR47197">
    <property type="entry name" value="PROTEIN NIRF"/>
    <property type="match status" value="1"/>
</dbReference>
<dbReference type="EMBL" id="JBHSPH010000002">
    <property type="protein sequence ID" value="MFC5862471.1"/>
    <property type="molecule type" value="Genomic_DNA"/>
</dbReference>
<accession>A0ABW1EF33</accession>
<evidence type="ECO:0000256" key="2">
    <source>
        <dbReference type="ARBA" id="ARBA00022801"/>
    </source>
</evidence>
<protein>
    <submittedName>
        <fullName evidence="6">Alkaline phosphatase family protein</fullName>
    </submittedName>
</protein>
<evidence type="ECO:0000256" key="3">
    <source>
        <dbReference type="SAM" id="MobiDB-lite"/>
    </source>
</evidence>
<dbReference type="SUPFAM" id="SSF51004">
    <property type="entry name" value="C-terminal (heme d1) domain of cytochrome cd1-nitrite reductase"/>
    <property type="match status" value="2"/>
</dbReference>
<comment type="caution">
    <text evidence="6">The sequence shown here is derived from an EMBL/GenBank/DDBJ whole genome shotgun (WGS) entry which is preliminary data.</text>
</comment>
<dbReference type="InterPro" id="IPR017850">
    <property type="entry name" value="Alkaline_phosphatase_core_sf"/>
</dbReference>
<gene>
    <name evidence="6" type="ORF">ACFPT7_09240</name>
</gene>
<evidence type="ECO:0000259" key="5">
    <source>
        <dbReference type="Pfam" id="PF21783"/>
    </source>
</evidence>
<feature type="domain" description="YNCE-like beta-propeller" evidence="5">
    <location>
        <begin position="211"/>
        <end position="366"/>
    </location>
</feature>
<dbReference type="NCBIfam" id="TIGR02276">
    <property type="entry name" value="beta_rpt_yvtn"/>
    <property type="match status" value="1"/>
</dbReference>
<dbReference type="InterPro" id="IPR048433">
    <property type="entry name" value="YNCE-like_beta-prop"/>
</dbReference>
<dbReference type="InterPro" id="IPR051200">
    <property type="entry name" value="Host-pathogen_enzymatic-act"/>
</dbReference>
<keyword evidence="1 4" id="KW-0732">Signal</keyword>
<evidence type="ECO:0000256" key="1">
    <source>
        <dbReference type="ARBA" id="ARBA00022729"/>
    </source>
</evidence>
<dbReference type="InterPro" id="IPR011964">
    <property type="entry name" value="YVTN_b-propeller_repeat"/>
</dbReference>
<dbReference type="Gene3D" id="2.130.10.10">
    <property type="entry name" value="YVTN repeat-like/Quinoprotein amine dehydrogenase"/>
    <property type="match status" value="3"/>
</dbReference>
<feature type="region of interest" description="Disordered" evidence="3">
    <location>
        <begin position="384"/>
        <end position="404"/>
    </location>
</feature>
<keyword evidence="7" id="KW-1185">Reference proteome</keyword>
<feature type="chain" id="PRO_5047540345" evidence="4">
    <location>
        <begin position="23"/>
        <end position="868"/>
    </location>
</feature>
<keyword evidence="2" id="KW-0378">Hydrolase</keyword>
<feature type="region of interest" description="Disordered" evidence="3">
    <location>
        <begin position="836"/>
        <end position="868"/>
    </location>
</feature>
<dbReference type="Proteomes" id="UP001596091">
    <property type="component" value="Unassembled WGS sequence"/>
</dbReference>